<comment type="caution">
    <text evidence="3">The sequence shown here is derived from an EMBL/GenBank/DDBJ whole genome shotgun (WGS) entry which is preliminary data.</text>
</comment>
<accession>A0A916K8Q9</accession>
<feature type="chain" id="PRO_5037793955" evidence="1">
    <location>
        <begin position="29"/>
        <end position="255"/>
    </location>
</feature>
<evidence type="ECO:0000259" key="2">
    <source>
        <dbReference type="PROSITE" id="PS51677"/>
    </source>
</evidence>
<gene>
    <name evidence="3" type="primary">icaB</name>
    <name evidence="3" type="ORF">PAESOLCIP111_06069</name>
</gene>
<dbReference type="PANTHER" id="PTHR34216:SF3">
    <property type="entry name" value="POLY-BETA-1,6-N-ACETYL-D-GLUCOSAMINE N-DEACETYLASE"/>
    <property type="match status" value="1"/>
</dbReference>
<name>A0A916K8Q9_9BACL</name>
<evidence type="ECO:0000256" key="1">
    <source>
        <dbReference type="SAM" id="SignalP"/>
    </source>
</evidence>
<dbReference type="CDD" id="cd10918">
    <property type="entry name" value="CE4_NodB_like_5s_6s"/>
    <property type="match status" value="1"/>
</dbReference>
<evidence type="ECO:0000313" key="3">
    <source>
        <dbReference type="EMBL" id="CAG7650395.1"/>
    </source>
</evidence>
<keyword evidence="4" id="KW-1185">Reference proteome</keyword>
<dbReference type="InterPro" id="IPR051398">
    <property type="entry name" value="Polysacch_Deacetylase"/>
</dbReference>
<dbReference type="GO" id="GO:0016810">
    <property type="term" value="F:hydrolase activity, acting on carbon-nitrogen (but not peptide) bonds"/>
    <property type="evidence" value="ECO:0007669"/>
    <property type="project" value="InterPro"/>
</dbReference>
<dbReference type="Pfam" id="PF01522">
    <property type="entry name" value="Polysacc_deac_1"/>
    <property type="match status" value="1"/>
</dbReference>
<dbReference type="EMBL" id="CAJVAS010000053">
    <property type="protein sequence ID" value="CAG7650395.1"/>
    <property type="molecule type" value="Genomic_DNA"/>
</dbReference>
<dbReference type="PROSITE" id="PS51677">
    <property type="entry name" value="NODB"/>
    <property type="match status" value="1"/>
</dbReference>
<dbReference type="InterPro" id="IPR002509">
    <property type="entry name" value="NODB_dom"/>
</dbReference>
<dbReference type="EC" id="3.5.1.-" evidence="3"/>
<reference evidence="3" key="1">
    <citation type="submission" date="2021-06" db="EMBL/GenBank/DDBJ databases">
        <authorList>
            <person name="Criscuolo A."/>
        </authorList>
    </citation>
    <scope>NUCLEOTIDE SEQUENCE</scope>
    <source>
        <strain evidence="3">CIP111600</strain>
    </source>
</reference>
<keyword evidence="3" id="KW-0378">Hydrolase</keyword>
<proteinExistence type="predicted"/>
<dbReference type="GO" id="GO:0005975">
    <property type="term" value="P:carbohydrate metabolic process"/>
    <property type="evidence" value="ECO:0007669"/>
    <property type="project" value="InterPro"/>
</dbReference>
<keyword evidence="1" id="KW-0732">Signal</keyword>
<feature type="signal peptide" evidence="1">
    <location>
        <begin position="1"/>
        <end position="28"/>
    </location>
</feature>
<protein>
    <submittedName>
        <fullName evidence="3">Poly-beta-1,6-N-acetyl-D-glucosamine N-deacetylase</fullName>
        <ecNumber evidence="3">3.5.1.-</ecNumber>
    </submittedName>
</protein>
<evidence type="ECO:0000313" key="4">
    <source>
        <dbReference type="Proteomes" id="UP000693672"/>
    </source>
</evidence>
<dbReference type="PANTHER" id="PTHR34216">
    <property type="match status" value="1"/>
</dbReference>
<dbReference type="RefSeq" id="WP_246627712.1">
    <property type="nucleotide sequence ID" value="NZ_CAJVAS010000053.1"/>
</dbReference>
<sequence>MKRYRLFLRLASVPLSIMLFLSMLPAFAAAQAAADKKVRIPVLNYHSITVDPGNRATITPEKFEEQMMYLAENGYTTLSLQQFTDVLEGKESAPDKPVLLTFDDGYADNYTHAYPLLKKLGFRATLFMSPGMVEDGYFLNWEQVAEMHEAGWDIQPHGMTHPHLPRLNKEKQLHEITEARHLIEQKLGTTADIFCYPYGEFNNTTLSILKDHGFRYAFTIDQGVTTPAQSALKLKRIFVNGEEALDKWKFKLEKW</sequence>
<organism evidence="3 4">
    <name type="scientific">Paenibacillus solanacearum</name>
    <dbReference type="NCBI Taxonomy" id="2048548"/>
    <lineage>
        <taxon>Bacteria</taxon>
        <taxon>Bacillati</taxon>
        <taxon>Bacillota</taxon>
        <taxon>Bacilli</taxon>
        <taxon>Bacillales</taxon>
        <taxon>Paenibacillaceae</taxon>
        <taxon>Paenibacillus</taxon>
    </lineage>
</organism>
<dbReference type="Proteomes" id="UP000693672">
    <property type="component" value="Unassembled WGS sequence"/>
</dbReference>
<feature type="domain" description="NodB homology" evidence="2">
    <location>
        <begin position="96"/>
        <end position="255"/>
    </location>
</feature>
<dbReference type="AlphaFoldDB" id="A0A916K8Q9"/>